<name>A0ABV3CE26_9ACTN</name>
<proteinExistence type="predicted"/>
<comment type="caution">
    <text evidence="1">The sequence shown here is derived from an EMBL/GenBank/DDBJ whole genome shotgun (WGS) entry which is preliminary data.</text>
</comment>
<dbReference type="EMBL" id="JBEZAE010000015">
    <property type="protein sequence ID" value="MEU7073015.1"/>
    <property type="molecule type" value="Genomic_DNA"/>
</dbReference>
<sequence length="62" mass="6549">MQARSAAGLLAQAAEALRAVARLGGLLPAVSLWHLRTAIRQEAAARAQLAEQRDLRSVASSQ</sequence>
<protein>
    <submittedName>
        <fullName evidence="1">Uncharacterized protein</fullName>
    </submittedName>
</protein>
<dbReference type="Proteomes" id="UP001551329">
    <property type="component" value="Unassembled WGS sequence"/>
</dbReference>
<evidence type="ECO:0000313" key="1">
    <source>
        <dbReference type="EMBL" id="MEU7073015.1"/>
    </source>
</evidence>
<organism evidence="1 2">
    <name type="scientific">Streptomyces narbonensis</name>
    <dbReference type="NCBI Taxonomy" id="67333"/>
    <lineage>
        <taxon>Bacteria</taxon>
        <taxon>Bacillati</taxon>
        <taxon>Actinomycetota</taxon>
        <taxon>Actinomycetes</taxon>
        <taxon>Kitasatosporales</taxon>
        <taxon>Streptomycetaceae</taxon>
        <taxon>Streptomyces</taxon>
    </lineage>
</organism>
<reference evidence="1 2" key="1">
    <citation type="submission" date="2024-06" db="EMBL/GenBank/DDBJ databases">
        <title>The Natural Products Discovery Center: Release of the First 8490 Sequenced Strains for Exploring Actinobacteria Biosynthetic Diversity.</title>
        <authorList>
            <person name="Kalkreuter E."/>
            <person name="Kautsar S.A."/>
            <person name="Yang D."/>
            <person name="Bader C.D."/>
            <person name="Teijaro C.N."/>
            <person name="Fluegel L."/>
            <person name="Davis C.M."/>
            <person name="Simpson J.R."/>
            <person name="Lauterbach L."/>
            <person name="Steele A.D."/>
            <person name="Gui C."/>
            <person name="Meng S."/>
            <person name="Li G."/>
            <person name="Viehrig K."/>
            <person name="Ye F."/>
            <person name="Su P."/>
            <person name="Kiefer A.F."/>
            <person name="Nichols A."/>
            <person name="Cepeda A.J."/>
            <person name="Yan W."/>
            <person name="Fan B."/>
            <person name="Jiang Y."/>
            <person name="Adhikari A."/>
            <person name="Zheng C.-J."/>
            <person name="Schuster L."/>
            <person name="Cowan T.M."/>
            <person name="Smanski M.J."/>
            <person name="Chevrette M.G."/>
            <person name="De Carvalho L.P.S."/>
            <person name="Shen B."/>
        </authorList>
    </citation>
    <scope>NUCLEOTIDE SEQUENCE [LARGE SCALE GENOMIC DNA]</scope>
    <source>
        <strain evidence="1 2">NPDC045974</strain>
    </source>
</reference>
<gene>
    <name evidence="1" type="ORF">AB0A88_23100</name>
</gene>
<accession>A0ABV3CE26</accession>
<keyword evidence="2" id="KW-1185">Reference proteome</keyword>
<dbReference type="RefSeq" id="WP_358476328.1">
    <property type="nucleotide sequence ID" value="NZ_JBEZAE010000015.1"/>
</dbReference>
<evidence type="ECO:0000313" key="2">
    <source>
        <dbReference type="Proteomes" id="UP001551329"/>
    </source>
</evidence>